<dbReference type="PROSITE" id="PS51382">
    <property type="entry name" value="SPX"/>
    <property type="match status" value="1"/>
</dbReference>
<dbReference type="OrthoDB" id="6493944at2759"/>
<evidence type="ECO:0000259" key="17">
    <source>
        <dbReference type="PROSITE" id="PS51382"/>
    </source>
</evidence>
<feature type="transmembrane region" description="Helical" evidence="16">
    <location>
        <begin position="742"/>
        <end position="762"/>
    </location>
</feature>
<feature type="compositionally biased region" description="Basic and acidic residues" evidence="15">
    <location>
        <begin position="641"/>
        <end position="651"/>
    </location>
</feature>
<comment type="catalytic activity">
    <reaction evidence="9">
        <text>[phosphate](n) + ATP = [phosphate](n+1) + ADP</text>
        <dbReference type="Rhea" id="RHEA:19573"/>
        <dbReference type="Rhea" id="RHEA-COMP:9859"/>
        <dbReference type="Rhea" id="RHEA-COMP:14280"/>
        <dbReference type="ChEBI" id="CHEBI:16838"/>
        <dbReference type="ChEBI" id="CHEBI:30616"/>
        <dbReference type="ChEBI" id="CHEBI:456216"/>
        <dbReference type="EC" id="2.7.4.1"/>
    </reaction>
    <physiologicalReaction direction="left-to-right" evidence="9">
        <dbReference type="Rhea" id="RHEA:19574"/>
    </physiologicalReaction>
</comment>
<keyword evidence="5" id="KW-0808">Transferase</keyword>
<evidence type="ECO:0000313" key="19">
    <source>
        <dbReference type="Proteomes" id="UP000076532"/>
    </source>
</evidence>
<evidence type="ECO:0000256" key="13">
    <source>
        <dbReference type="ARBA" id="ARBA00080494"/>
    </source>
</evidence>
<evidence type="ECO:0000256" key="8">
    <source>
        <dbReference type="ARBA" id="ARBA00023136"/>
    </source>
</evidence>
<evidence type="ECO:0000256" key="4">
    <source>
        <dbReference type="ARBA" id="ARBA00022554"/>
    </source>
</evidence>
<feature type="domain" description="SPX" evidence="17">
    <location>
        <begin position="1"/>
        <end position="188"/>
    </location>
</feature>
<feature type="compositionally biased region" description="Basic and acidic residues" evidence="15">
    <location>
        <begin position="86"/>
        <end position="96"/>
    </location>
</feature>
<feature type="transmembrane region" description="Helical" evidence="16">
    <location>
        <begin position="768"/>
        <end position="791"/>
    </location>
</feature>
<feature type="region of interest" description="Disordered" evidence="15">
    <location>
        <begin position="86"/>
        <end position="132"/>
    </location>
</feature>
<dbReference type="Pfam" id="PF03105">
    <property type="entry name" value="SPX"/>
    <property type="match status" value="2"/>
</dbReference>
<feature type="region of interest" description="Disordered" evidence="15">
    <location>
        <begin position="533"/>
        <end position="593"/>
    </location>
</feature>
<dbReference type="Pfam" id="PF02656">
    <property type="entry name" value="DUF202"/>
    <property type="match status" value="1"/>
</dbReference>
<organism evidence="18 19">
    <name type="scientific">Athelia psychrophila</name>
    <dbReference type="NCBI Taxonomy" id="1759441"/>
    <lineage>
        <taxon>Eukaryota</taxon>
        <taxon>Fungi</taxon>
        <taxon>Dikarya</taxon>
        <taxon>Basidiomycota</taxon>
        <taxon>Agaricomycotina</taxon>
        <taxon>Agaricomycetes</taxon>
        <taxon>Agaricomycetidae</taxon>
        <taxon>Atheliales</taxon>
        <taxon>Atheliaceae</taxon>
        <taxon>Athelia</taxon>
    </lineage>
</organism>
<evidence type="ECO:0000256" key="1">
    <source>
        <dbReference type="ARBA" id="ARBA00001936"/>
    </source>
</evidence>
<evidence type="ECO:0000256" key="9">
    <source>
        <dbReference type="ARBA" id="ARBA00050204"/>
    </source>
</evidence>
<keyword evidence="7 16" id="KW-1133">Transmembrane helix</keyword>
<dbReference type="PANTHER" id="PTHR46140">
    <property type="entry name" value="VACUOLAR TRANSPORTER CHAPERONE 1-RELATED"/>
    <property type="match status" value="1"/>
</dbReference>
<dbReference type="Pfam" id="PF09359">
    <property type="entry name" value="VTC"/>
    <property type="match status" value="1"/>
</dbReference>
<evidence type="ECO:0000256" key="12">
    <source>
        <dbReference type="ARBA" id="ARBA00075894"/>
    </source>
</evidence>
<proteinExistence type="inferred from homology"/>
<feature type="compositionally biased region" description="Acidic residues" evidence="15">
    <location>
        <begin position="115"/>
        <end position="132"/>
    </location>
</feature>
<dbReference type="GO" id="GO:0000329">
    <property type="term" value="C:fungal-type vacuole membrane"/>
    <property type="evidence" value="ECO:0007669"/>
    <property type="project" value="TreeGrafter"/>
</dbReference>
<dbReference type="InterPro" id="IPR018966">
    <property type="entry name" value="VTC_domain"/>
</dbReference>
<reference evidence="18 19" key="1">
    <citation type="journal article" date="2016" name="Mol. Biol. Evol.">
        <title>Comparative Genomics of Early-Diverging Mushroom-Forming Fungi Provides Insights into the Origins of Lignocellulose Decay Capabilities.</title>
        <authorList>
            <person name="Nagy L.G."/>
            <person name="Riley R."/>
            <person name="Tritt A."/>
            <person name="Adam C."/>
            <person name="Daum C."/>
            <person name="Floudas D."/>
            <person name="Sun H."/>
            <person name="Yadav J.S."/>
            <person name="Pangilinan J."/>
            <person name="Larsson K.H."/>
            <person name="Matsuura K."/>
            <person name="Barry K."/>
            <person name="Labutti K."/>
            <person name="Kuo R."/>
            <person name="Ohm R.A."/>
            <person name="Bhattacharya S.S."/>
            <person name="Shirouzu T."/>
            <person name="Yoshinaga Y."/>
            <person name="Martin F.M."/>
            <person name="Grigoriev I.V."/>
            <person name="Hibbett D.S."/>
        </authorList>
    </citation>
    <scope>NUCLEOTIDE SEQUENCE [LARGE SCALE GENOMIC DNA]</scope>
    <source>
        <strain evidence="18 19">CBS 109695</strain>
    </source>
</reference>
<dbReference type="AlphaFoldDB" id="A0A166M939"/>
<feature type="region of interest" description="Disordered" evidence="15">
    <location>
        <begin position="673"/>
        <end position="707"/>
    </location>
</feature>
<feature type="transmembrane region" description="Helical" evidence="16">
    <location>
        <begin position="812"/>
        <end position="831"/>
    </location>
</feature>
<accession>A0A166M939</accession>
<evidence type="ECO:0000256" key="14">
    <source>
        <dbReference type="ARBA" id="ARBA00081313"/>
    </source>
</evidence>
<evidence type="ECO:0000256" key="16">
    <source>
        <dbReference type="SAM" id="Phobius"/>
    </source>
</evidence>
<keyword evidence="4" id="KW-0926">Vacuole</keyword>
<dbReference type="GO" id="GO:0033254">
    <property type="term" value="C:vacuolar transporter chaperone complex"/>
    <property type="evidence" value="ECO:0007669"/>
    <property type="project" value="TreeGrafter"/>
</dbReference>
<evidence type="ECO:0000256" key="3">
    <source>
        <dbReference type="ARBA" id="ARBA00012960"/>
    </source>
</evidence>
<dbReference type="InterPro" id="IPR051572">
    <property type="entry name" value="VTC_Complex_Subunit"/>
</dbReference>
<evidence type="ECO:0000256" key="7">
    <source>
        <dbReference type="ARBA" id="ARBA00022989"/>
    </source>
</evidence>
<dbReference type="GO" id="GO:0008976">
    <property type="term" value="F:polyphosphate kinase activity"/>
    <property type="evidence" value="ECO:0007669"/>
    <property type="project" value="UniProtKB-EC"/>
</dbReference>
<dbReference type="STRING" id="436010.A0A166M939"/>
<dbReference type="EC" id="2.7.4.1" evidence="3"/>
<dbReference type="CDD" id="cd14480">
    <property type="entry name" value="SPX_VTC2_like"/>
    <property type="match status" value="1"/>
</dbReference>
<feature type="region of interest" description="Disordered" evidence="15">
    <location>
        <begin position="615"/>
        <end position="660"/>
    </location>
</feature>
<keyword evidence="8 16" id="KW-0472">Membrane</keyword>
<evidence type="ECO:0000256" key="2">
    <source>
        <dbReference type="ARBA" id="ARBA00004128"/>
    </source>
</evidence>
<comment type="cofactor">
    <cofactor evidence="1">
        <name>Mn(2+)</name>
        <dbReference type="ChEBI" id="CHEBI:29035"/>
    </cofactor>
</comment>
<name>A0A166M939_9AGAM</name>
<dbReference type="GO" id="GO:0006799">
    <property type="term" value="P:polyphosphate biosynthetic process"/>
    <property type="evidence" value="ECO:0007669"/>
    <property type="project" value="UniProtKB-ARBA"/>
</dbReference>
<dbReference type="Gene3D" id="3.20.100.30">
    <property type="entry name" value="VTC, catalytic tunnel domain"/>
    <property type="match status" value="1"/>
</dbReference>
<dbReference type="CDD" id="cd07751">
    <property type="entry name" value="PolyPPase_VTC4_like"/>
    <property type="match status" value="1"/>
</dbReference>
<comment type="similarity">
    <text evidence="10">Belongs to the VTC4 family.</text>
</comment>
<dbReference type="PANTHER" id="PTHR46140:SF1">
    <property type="entry name" value="VACUOLAR TRANSPORTER CHAPERONE COMPLEX SUBUNIT 4-RELATED"/>
    <property type="match status" value="1"/>
</dbReference>
<keyword evidence="6 16" id="KW-0812">Transmembrane</keyword>
<dbReference type="InterPro" id="IPR042267">
    <property type="entry name" value="VTC_sf"/>
</dbReference>
<feature type="compositionally biased region" description="Polar residues" evidence="15">
    <location>
        <begin position="541"/>
        <end position="556"/>
    </location>
</feature>
<evidence type="ECO:0000256" key="11">
    <source>
        <dbReference type="ARBA" id="ARBA00067464"/>
    </source>
</evidence>
<evidence type="ECO:0000256" key="5">
    <source>
        <dbReference type="ARBA" id="ARBA00022679"/>
    </source>
</evidence>
<keyword evidence="19" id="KW-1185">Reference proteome</keyword>
<evidence type="ECO:0000256" key="15">
    <source>
        <dbReference type="SAM" id="MobiDB-lite"/>
    </source>
</evidence>
<sequence>MKFGRKISTDLYNEWRPFYLDYNGLKRELKDRTIGHSWDENDEREFTAMLEKELDKIHDFQKAKTSELSRRIRDAEKDVHRLVSEDLQHGTDEHPPTTDADAENQQQDAYGQDPGSDDDSDDGHDDSDPESFDALESRFHGLEEEVATLVADVHDLALYTKLNITGFMKILKKHDKVTGVPLKPSFIQGYLERRPFYKYNWDALIIKLSKLYDLVRTRGHPVQGDSSAGGSQSAFVRQTTKYWVHADNLVPLKLAILRNLPVLVFNADKEFDAKDAAITSIYFDNEDLELYLGRLEKTEGAEAIRLRWYGDMDVKTIFVERKTHREDWTGEKSVKARFPIKEHLVNAFLRGEHTMDAEFQALVTKGKKSQQEVDGMIQLANEVQYAAVTRKLSPVMRTFYNRTAFQLPGDARVRISLDTELTMVREDNWDGATRSGDNWRRMDIGIDPPFDQLAPEDKELFKYGVLEVKLQTQFGQEPPAWVKDLVQSHLVEAVPKFSKFIHGCATLLPNRVDLVPFWLPQMDTDILKPNSGYVSIERPTHQNSSKGTSDRLSSGVLTPADGDVDRYAEPVSDGEEDEDMDIHPAKDEGLRTGLTASEAAAAIAYREKMLKDAAEAKGAQSSTEALGEEEDRAGRPFLRGRTVEKRPDRPRGFSIDPLAPSSAFDETLRERLQGATKPKGGDGEAAVLNSDDEEEDGPAAGPSTDEREIVSHFRAPAGKRVSMPVRVEPKVYFANERTFLKWMNFAVLISIIATTLLNYVPADDSRGLISAALFTFAALAAIAYSAILFAFRSARLRARRVHGLYYDKYGPTGLCVVLLGAIGTTIVMRLAELAEE</sequence>
<dbReference type="FunFam" id="3.20.100.30:FF:000001">
    <property type="entry name" value="Vacuolar transporter chaperone 4"/>
    <property type="match status" value="1"/>
</dbReference>
<comment type="subcellular location">
    <subcellularLocation>
        <location evidence="2">Vacuole membrane</location>
        <topology evidence="2">Multi-pass membrane protein</topology>
    </subcellularLocation>
</comment>
<evidence type="ECO:0000256" key="10">
    <source>
        <dbReference type="ARBA" id="ARBA00061390"/>
    </source>
</evidence>
<evidence type="ECO:0000256" key="6">
    <source>
        <dbReference type="ARBA" id="ARBA00022692"/>
    </source>
</evidence>
<dbReference type="InterPro" id="IPR004331">
    <property type="entry name" value="SPX_dom"/>
</dbReference>
<dbReference type="InterPro" id="IPR003807">
    <property type="entry name" value="DUF202"/>
</dbReference>
<feature type="compositionally biased region" description="Basic and acidic residues" evidence="15">
    <location>
        <begin position="581"/>
        <end position="590"/>
    </location>
</feature>
<dbReference type="Proteomes" id="UP000076532">
    <property type="component" value="Unassembled WGS sequence"/>
</dbReference>
<dbReference type="EMBL" id="KV417530">
    <property type="protein sequence ID" value="KZP23760.1"/>
    <property type="molecule type" value="Genomic_DNA"/>
</dbReference>
<gene>
    <name evidence="18" type="ORF">FIBSPDRAFT_822879</name>
</gene>
<evidence type="ECO:0000313" key="18">
    <source>
        <dbReference type="EMBL" id="KZP23760.1"/>
    </source>
</evidence>
<protein>
    <recommendedName>
        <fullName evidence="11">Vacuolar transporter chaperone complex subunit 4</fullName>
        <ecNumber evidence="3">2.7.4.1</ecNumber>
    </recommendedName>
    <alternativeName>
        <fullName evidence="13">Polyphosphate kinase</fullName>
    </alternativeName>
    <alternativeName>
        <fullName evidence="12">SPX-dependent polyphosphate polymerase VTC subunit 4</fullName>
    </alternativeName>
    <alternativeName>
        <fullName evidence="14">Vacuolar membrane polyphosphate polymerase catalytic subunit</fullName>
    </alternativeName>
</protein>